<proteinExistence type="predicted"/>
<feature type="coiled-coil region" evidence="1">
    <location>
        <begin position="291"/>
        <end position="325"/>
    </location>
</feature>
<comment type="caution">
    <text evidence="2">The sequence shown here is derived from an EMBL/GenBank/DDBJ whole genome shotgun (WGS) entry which is preliminary data.</text>
</comment>
<keyword evidence="2" id="KW-0808">Transferase</keyword>
<organism evidence="2 3">
    <name type="scientific">Gossypium australe</name>
    <dbReference type="NCBI Taxonomy" id="47621"/>
    <lineage>
        <taxon>Eukaryota</taxon>
        <taxon>Viridiplantae</taxon>
        <taxon>Streptophyta</taxon>
        <taxon>Embryophyta</taxon>
        <taxon>Tracheophyta</taxon>
        <taxon>Spermatophyta</taxon>
        <taxon>Magnoliopsida</taxon>
        <taxon>eudicotyledons</taxon>
        <taxon>Gunneridae</taxon>
        <taxon>Pentapetalae</taxon>
        <taxon>rosids</taxon>
        <taxon>malvids</taxon>
        <taxon>Malvales</taxon>
        <taxon>Malvaceae</taxon>
        <taxon>Malvoideae</taxon>
        <taxon>Gossypium</taxon>
    </lineage>
</organism>
<dbReference type="EMBL" id="SMMG02000009">
    <property type="protein sequence ID" value="KAA3461903.1"/>
    <property type="molecule type" value="Genomic_DNA"/>
</dbReference>
<dbReference type="PANTHER" id="PTHR33223">
    <property type="entry name" value="CCHC-TYPE DOMAIN-CONTAINING PROTEIN"/>
    <property type="match status" value="1"/>
</dbReference>
<dbReference type="Proteomes" id="UP000325315">
    <property type="component" value="Unassembled WGS sequence"/>
</dbReference>
<dbReference type="AlphaFoldDB" id="A0A5B6UWP1"/>
<dbReference type="GO" id="GO:0003964">
    <property type="term" value="F:RNA-directed DNA polymerase activity"/>
    <property type="evidence" value="ECO:0007669"/>
    <property type="project" value="UniProtKB-KW"/>
</dbReference>
<accession>A0A5B6UWP1</accession>
<evidence type="ECO:0000313" key="2">
    <source>
        <dbReference type="EMBL" id="KAA3461903.1"/>
    </source>
</evidence>
<name>A0A5B6UWP1_9ROSI</name>
<reference evidence="3" key="1">
    <citation type="journal article" date="2019" name="Plant Biotechnol. J.">
        <title>Genome sequencing of the Australian wild diploid species Gossypium australe highlights disease resistance and delayed gland morphogenesis.</title>
        <authorList>
            <person name="Cai Y."/>
            <person name="Cai X."/>
            <person name="Wang Q."/>
            <person name="Wang P."/>
            <person name="Zhang Y."/>
            <person name="Cai C."/>
            <person name="Xu Y."/>
            <person name="Wang K."/>
            <person name="Zhou Z."/>
            <person name="Wang C."/>
            <person name="Geng S."/>
            <person name="Li B."/>
            <person name="Dong Q."/>
            <person name="Hou Y."/>
            <person name="Wang H."/>
            <person name="Ai P."/>
            <person name="Liu Z."/>
            <person name="Yi F."/>
            <person name="Sun M."/>
            <person name="An G."/>
            <person name="Cheng J."/>
            <person name="Zhang Y."/>
            <person name="Shi Q."/>
            <person name="Xie Y."/>
            <person name="Shi X."/>
            <person name="Chang Y."/>
            <person name="Huang F."/>
            <person name="Chen Y."/>
            <person name="Hong S."/>
            <person name="Mi L."/>
            <person name="Sun Q."/>
            <person name="Zhang L."/>
            <person name="Zhou B."/>
            <person name="Peng R."/>
            <person name="Zhang X."/>
            <person name="Liu F."/>
        </authorList>
    </citation>
    <scope>NUCLEOTIDE SEQUENCE [LARGE SCALE GENOMIC DNA]</scope>
    <source>
        <strain evidence="3">cv. PA1801</strain>
    </source>
</reference>
<keyword evidence="2" id="KW-0548">Nucleotidyltransferase</keyword>
<keyword evidence="1" id="KW-0175">Coiled coil</keyword>
<dbReference type="OrthoDB" id="1305902at2759"/>
<protein>
    <submittedName>
        <fullName evidence="2">Reverse transcriptase</fullName>
    </submittedName>
</protein>
<evidence type="ECO:0000313" key="3">
    <source>
        <dbReference type="Proteomes" id="UP000325315"/>
    </source>
</evidence>
<dbReference type="PANTHER" id="PTHR33223:SF11">
    <property type="entry name" value="ELEMENT PROTEIN, PUTATIVE-RELATED"/>
    <property type="match status" value="1"/>
</dbReference>
<keyword evidence="3" id="KW-1185">Reference proteome</keyword>
<keyword evidence="2" id="KW-0695">RNA-directed DNA polymerase</keyword>
<gene>
    <name evidence="2" type="ORF">EPI10_028438</name>
</gene>
<evidence type="ECO:0000256" key="1">
    <source>
        <dbReference type="SAM" id="Coils"/>
    </source>
</evidence>
<sequence length="356" mass="41580">MEQRPLREYALPILDLVRGSIKRPVIKANNFEIKMTIIQMIQNTLQFKGNMIEDPNQHLKQFLQLRDTFKYNGVTDVLCVSANWLDSLEPSSITTWDDLAEKFLHKIFPISLGEKSPILRIMKVNPCTKHEIISSSNIKSSLDGVVGGSIMYHTYERAYKIRNDMAMNLYMWPNERFMYKSKPLTIKVINKDDRYPQILKKLNRLESTFKPMRMDSCFENHLEEASYIGNRGRDSYFDTYDLDWKDHQNFKWGGNQGGGNQIQNRKNPSCQPAHLQQQFVGKNHVACGQRFDRTEREMQKMKIDIQQVEARCRQLKSQMGSLCDQMSQLMMMFQKQSGQSLPSNTKKIIREMGKNV</sequence>